<evidence type="ECO:0008006" key="4">
    <source>
        <dbReference type="Google" id="ProtNLM"/>
    </source>
</evidence>
<protein>
    <recommendedName>
        <fullName evidence="4">DUF2846 domain-containing protein</fullName>
    </recommendedName>
</protein>
<evidence type="ECO:0000313" key="2">
    <source>
        <dbReference type="EMBL" id="SEQ08726.1"/>
    </source>
</evidence>
<sequence length="143" mass="15722">MLRLLLLFSIGLLFNACATTQFVNLAEKPPKEGTATIYVLRPTIFAYAVKAGIYQDDKPIGKLGPRSYLSWEVPGTGDAIEIMSKTENRKRVTITPLAGETYYLEQSFGLGFGIARSQLTPINATEGEEILARLKEPKVAVVE</sequence>
<dbReference type="OrthoDB" id="1358117at2"/>
<dbReference type="AlphaFoldDB" id="A0A1H9D5I0"/>
<dbReference type="InParanoid" id="A0A1H9D5I0"/>
<evidence type="ECO:0000313" key="3">
    <source>
        <dbReference type="Proteomes" id="UP000199021"/>
    </source>
</evidence>
<organism evidence="2 3">
    <name type="scientific">Neolewinella agarilytica</name>
    <dbReference type="NCBI Taxonomy" id="478744"/>
    <lineage>
        <taxon>Bacteria</taxon>
        <taxon>Pseudomonadati</taxon>
        <taxon>Bacteroidota</taxon>
        <taxon>Saprospiria</taxon>
        <taxon>Saprospirales</taxon>
        <taxon>Lewinellaceae</taxon>
        <taxon>Neolewinella</taxon>
    </lineage>
</organism>
<dbReference type="EMBL" id="FOFB01000005">
    <property type="protein sequence ID" value="SEQ08726.1"/>
    <property type="molecule type" value="Genomic_DNA"/>
</dbReference>
<feature type="chain" id="PRO_5011514425" description="DUF2846 domain-containing protein" evidence="1">
    <location>
        <begin position="19"/>
        <end position="143"/>
    </location>
</feature>
<name>A0A1H9D5I0_9BACT</name>
<keyword evidence="1" id="KW-0732">Signal</keyword>
<accession>A0A1H9D5I0</accession>
<reference evidence="3" key="1">
    <citation type="submission" date="2016-10" db="EMBL/GenBank/DDBJ databases">
        <authorList>
            <person name="Varghese N."/>
            <person name="Submissions S."/>
        </authorList>
    </citation>
    <scope>NUCLEOTIDE SEQUENCE [LARGE SCALE GENOMIC DNA]</scope>
    <source>
        <strain evidence="3">DSM 24740</strain>
    </source>
</reference>
<gene>
    <name evidence="2" type="ORF">SAMN05444359_105155</name>
</gene>
<evidence type="ECO:0000256" key="1">
    <source>
        <dbReference type="SAM" id="SignalP"/>
    </source>
</evidence>
<dbReference type="Proteomes" id="UP000199021">
    <property type="component" value="Unassembled WGS sequence"/>
</dbReference>
<feature type="signal peptide" evidence="1">
    <location>
        <begin position="1"/>
        <end position="18"/>
    </location>
</feature>
<proteinExistence type="predicted"/>
<keyword evidence="3" id="KW-1185">Reference proteome</keyword>
<dbReference type="RefSeq" id="WP_090166487.1">
    <property type="nucleotide sequence ID" value="NZ_FOFB01000005.1"/>
</dbReference>